<comment type="caution">
    <text evidence="1">The sequence shown here is derived from an EMBL/GenBank/DDBJ whole genome shotgun (WGS) entry which is preliminary data.</text>
</comment>
<protein>
    <submittedName>
        <fullName evidence="1">Uncharacterized protein</fullName>
    </submittedName>
</protein>
<dbReference type="EMBL" id="LAZR01002792">
    <property type="protein sequence ID" value="KKN25563.1"/>
    <property type="molecule type" value="Genomic_DNA"/>
</dbReference>
<evidence type="ECO:0000313" key="1">
    <source>
        <dbReference type="EMBL" id="KKN25563.1"/>
    </source>
</evidence>
<name>A0A0F9S874_9ZZZZ</name>
<reference evidence="1" key="1">
    <citation type="journal article" date="2015" name="Nature">
        <title>Complex archaea that bridge the gap between prokaryotes and eukaryotes.</title>
        <authorList>
            <person name="Spang A."/>
            <person name="Saw J.H."/>
            <person name="Jorgensen S.L."/>
            <person name="Zaremba-Niedzwiedzka K."/>
            <person name="Martijn J."/>
            <person name="Lind A.E."/>
            <person name="van Eijk R."/>
            <person name="Schleper C."/>
            <person name="Guy L."/>
            <person name="Ettema T.J."/>
        </authorList>
    </citation>
    <scope>NUCLEOTIDE SEQUENCE</scope>
</reference>
<sequence>MKEFQPAYYQMCKSSKIQDLWKAEIGDYCFIYENCSLLIKDVACYPNVDLVDLQFISGNFSFKDSVNWLPLQHQLYNVLLSNDKSERNIWSWSRRFTEFCNSFELAHQYRTDWEICWLAFIEHYLWNREWESGEWIEKNFDNWLQQG</sequence>
<gene>
    <name evidence="1" type="ORF">LCGC14_0883470</name>
</gene>
<dbReference type="AlphaFoldDB" id="A0A0F9S874"/>
<accession>A0A0F9S874</accession>
<organism evidence="1">
    <name type="scientific">marine sediment metagenome</name>
    <dbReference type="NCBI Taxonomy" id="412755"/>
    <lineage>
        <taxon>unclassified sequences</taxon>
        <taxon>metagenomes</taxon>
        <taxon>ecological metagenomes</taxon>
    </lineage>
</organism>
<proteinExistence type="predicted"/>